<reference evidence="1 2" key="1">
    <citation type="submission" date="2019-03" db="EMBL/GenBank/DDBJ databases">
        <title>Sapientia aquatica gen. nov., sp. nov., isolated from a crater lake.</title>
        <authorList>
            <person name="Felfoldi T."/>
            <person name="Szabo A."/>
            <person name="Toth E."/>
            <person name="Schumann P."/>
            <person name="Keki Z."/>
            <person name="Marialigeti K."/>
            <person name="Mathe I."/>
        </authorList>
    </citation>
    <scope>NUCLEOTIDE SEQUENCE [LARGE SCALE GENOMIC DNA]</scope>
    <source>
        <strain evidence="1 2">SA-152</strain>
    </source>
</reference>
<name>A0A4R5VWE0_9BURK</name>
<evidence type="ECO:0000313" key="2">
    <source>
        <dbReference type="Proteomes" id="UP000294829"/>
    </source>
</evidence>
<dbReference type="AlphaFoldDB" id="A0A4R5VWE0"/>
<accession>A0A4R5VWE0</accession>
<evidence type="ECO:0000313" key="1">
    <source>
        <dbReference type="EMBL" id="TDK63578.1"/>
    </source>
</evidence>
<dbReference type="EMBL" id="SMYL01000009">
    <property type="protein sequence ID" value="TDK63578.1"/>
    <property type="molecule type" value="Genomic_DNA"/>
</dbReference>
<keyword evidence="2" id="KW-1185">Reference proteome</keyword>
<proteinExistence type="predicted"/>
<dbReference type="RefSeq" id="WP_133330111.1">
    <property type="nucleotide sequence ID" value="NZ_SMYL01000009.1"/>
</dbReference>
<dbReference type="Proteomes" id="UP000294829">
    <property type="component" value="Unassembled WGS sequence"/>
</dbReference>
<comment type="caution">
    <text evidence="1">The sequence shown here is derived from an EMBL/GenBank/DDBJ whole genome shotgun (WGS) entry which is preliminary data.</text>
</comment>
<protein>
    <submittedName>
        <fullName evidence="1">Uncharacterized protein</fullName>
    </submittedName>
</protein>
<organism evidence="1 2">
    <name type="scientific">Sapientia aquatica</name>
    <dbReference type="NCBI Taxonomy" id="1549640"/>
    <lineage>
        <taxon>Bacteria</taxon>
        <taxon>Pseudomonadati</taxon>
        <taxon>Pseudomonadota</taxon>
        <taxon>Betaproteobacteria</taxon>
        <taxon>Burkholderiales</taxon>
        <taxon>Oxalobacteraceae</taxon>
        <taxon>Sapientia</taxon>
    </lineage>
</organism>
<gene>
    <name evidence="1" type="ORF">E2I14_15365</name>
</gene>
<sequence>MTTLYARYNLEVKGLTEQKAAEQFVIAEDVFFEVWGDIGDGVIVSVEKGNIITLTVTCDSDSPASFLTAGEIFGRFGERCCGGSTWAHIIDETGLVVDGASLPGDIVE</sequence>